<reference evidence="1 2" key="1">
    <citation type="journal article" date="2022" name="DNA Res.">
        <title>Chromosomal-level genome assembly of the orchid tree Bauhinia variegata (Leguminosae; Cercidoideae) supports the allotetraploid origin hypothesis of Bauhinia.</title>
        <authorList>
            <person name="Zhong Y."/>
            <person name="Chen Y."/>
            <person name="Zheng D."/>
            <person name="Pang J."/>
            <person name="Liu Y."/>
            <person name="Luo S."/>
            <person name="Meng S."/>
            <person name="Qian L."/>
            <person name="Wei D."/>
            <person name="Dai S."/>
            <person name="Zhou R."/>
        </authorList>
    </citation>
    <scope>NUCLEOTIDE SEQUENCE [LARGE SCALE GENOMIC DNA]</scope>
    <source>
        <strain evidence="1">BV-YZ2020</strain>
    </source>
</reference>
<name>A0ACB9KTD3_BAUVA</name>
<proteinExistence type="predicted"/>
<keyword evidence="2" id="KW-1185">Reference proteome</keyword>
<protein>
    <submittedName>
        <fullName evidence="1">Uncharacterized protein</fullName>
    </submittedName>
</protein>
<evidence type="ECO:0000313" key="1">
    <source>
        <dbReference type="EMBL" id="KAI4300328.1"/>
    </source>
</evidence>
<dbReference type="EMBL" id="CM039438">
    <property type="protein sequence ID" value="KAI4300328.1"/>
    <property type="molecule type" value="Genomic_DNA"/>
</dbReference>
<dbReference type="Proteomes" id="UP000828941">
    <property type="component" value="Chromosome 13"/>
</dbReference>
<accession>A0ACB9KTD3</accession>
<comment type="caution">
    <text evidence="1">The sequence shown here is derived from an EMBL/GenBank/DDBJ whole genome shotgun (WGS) entry which is preliminary data.</text>
</comment>
<gene>
    <name evidence="1" type="ORF">L6164_033719</name>
</gene>
<organism evidence="1 2">
    <name type="scientific">Bauhinia variegata</name>
    <name type="common">Purple orchid tree</name>
    <name type="synonym">Phanera variegata</name>
    <dbReference type="NCBI Taxonomy" id="167791"/>
    <lineage>
        <taxon>Eukaryota</taxon>
        <taxon>Viridiplantae</taxon>
        <taxon>Streptophyta</taxon>
        <taxon>Embryophyta</taxon>
        <taxon>Tracheophyta</taxon>
        <taxon>Spermatophyta</taxon>
        <taxon>Magnoliopsida</taxon>
        <taxon>eudicotyledons</taxon>
        <taxon>Gunneridae</taxon>
        <taxon>Pentapetalae</taxon>
        <taxon>rosids</taxon>
        <taxon>fabids</taxon>
        <taxon>Fabales</taxon>
        <taxon>Fabaceae</taxon>
        <taxon>Cercidoideae</taxon>
        <taxon>Cercideae</taxon>
        <taxon>Bauhiniinae</taxon>
        <taxon>Bauhinia</taxon>
    </lineage>
</organism>
<sequence length="123" mass="13995">MVHCRTEHQVCLKGNGSLMEPNGSSSNTHQNHSPKSTLDANKEKPTENGVFINHAEVAWHLNRREWVGDQSKNLQRQPRESILSLTTSYEDLLLSTVSFPQPIPLAEMVDFLVDVWHEEGLYD</sequence>
<evidence type="ECO:0000313" key="2">
    <source>
        <dbReference type="Proteomes" id="UP000828941"/>
    </source>
</evidence>